<dbReference type="AlphaFoldDB" id="A0A1J0GLH0"/>
<protein>
    <submittedName>
        <fullName evidence="2">Uncharacterized protein</fullName>
    </submittedName>
</protein>
<evidence type="ECO:0000313" key="2">
    <source>
        <dbReference type="EMBL" id="APC41800.1"/>
    </source>
</evidence>
<keyword evidence="3" id="KW-1185">Reference proteome</keyword>
<evidence type="ECO:0000256" key="1">
    <source>
        <dbReference type="SAM" id="Phobius"/>
    </source>
</evidence>
<feature type="transmembrane region" description="Helical" evidence="1">
    <location>
        <begin position="34"/>
        <end position="58"/>
    </location>
</feature>
<gene>
    <name evidence="2" type="ORF">A7L45_17860</name>
</gene>
<reference evidence="3" key="1">
    <citation type="journal article" date="2016" name="Front. Microbiol.">
        <title>Complete Genome Sequence of Clostridium estertheticum DSM 8809, a Microbe Identified in Spoiled Vacuum Packed Beef.</title>
        <authorList>
            <person name="Yu Z."/>
            <person name="Gunn L."/>
            <person name="Brennan E."/>
            <person name="Reid R."/>
            <person name="Wall P.G."/>
            <person name="Gaora O.P."/>
            <person name="Hurley D."/>
            <person name="Bolton D."/>
            <person name="Fanning S."/>
        </authorList>
    </citation>
    <scope>NUCLEOTIDE SEQUENCE [LARGE SCALE GENOMIC DNA]</scope>
    <source>
        <strain evidence="3">DSM 8809</strain>
    </source>
</reference>
<name>A0A1J0GLH0_9CLOT</name>
<organism evidence="2 3">
    <name type="scientific">Clostridium estertheticum subsp. estertheticum</name>
    <dbReference type="NCBI Taxonomy" id="1552"/>
    <lineage>
        <taxon>Bacteria</taxon>
        <taxon>Bacillati</taxon>
        <taxon>Bacillota</taxon>
        <taxon>Clostridia</taxon>
        <taxon>Eubacteriales</taxon>
        <taxon>Clostridiaceae</taxon>
        <taxon>Clostridium</taxon>
    </lineage>
</organism>
<accession>A0A1J0GLH0</accession>
<dbReference type="Proteomes" id="UP000182569">
    <property type="component" value="Chromosome"/>
</dbReference>
<dbReference type="EMBL" id="CP015756">
    <property type="protein sequence ID" value="APC41800.1"/>
    <property type="molecule type" value="Genomic_DNA"/>
</dbReference>
<dbReference type="KEGG" id="ceu:A7L45_17860"/>
<evidence type="ECO:0000313" key="3">
    <source>
        <dbReference type="Proteomes" id="UP000182569"/>
    </source>
</evidence>
<keyword evidence="1" id="KW-1133">Transmembrane helix</keyword>
<feature type="transmembrane region" description="Helical" evidence="1">
    <location>
        <begin position="7"/>
        <end position="28"/>
    </location>
</feature>
<sequence>MFKKKSNINLALILSLCLNFMLMFNLVFDNRPKSAMFSILYDLVCLVILVAAVLSFYVQVKEEKKD</sequence>
<keyword evidence="1" id="KW-0472">Membrane</keyword>
<dbReference type="RefSeq" id="WP_071614091.1">
    <property type="nucleotide sequence ID" value="NZ_CP015756.1"/>
</dbReference>
<proteinExistence type="predicted"/>
<keyword evidence="1" id="KW-0812">Transmembrane</keyword>